<dbReference type="Proteomes" id="UP000724874">
    <property type="component" value="Unassembled WGS sequence"/>
</dbReference>
<reference evidence="9" key="1">
    <citation type="submission" date="2020-11" db="EMBL/GenBank/DDBJ databases">
        <authorList>
            <consortium name="DOE Joint Genome Institute"/>
            <person name="Ahrendt S."/>
            <person name="Riley R."/>
            <person name="Andreopoulos W."/>
            <person name="LaButti K."/>
            <person name="Pangilinan J."/>
            <person name="Ruiz-duenas F.J."/>
            <person name="Barrasa J.M."/>
            <person name="Sanchez-Garcia M."/>
            <person name="Camarero S."/>
            <person name="Miyauchi S."/>
            <person name="Serrano A."/>
            <person name="Linde D."/>
            <person name="Babiker R."/>
            <person name="Drula E."/>
            <person name="Ayuso-Fernandez I."/>
            <person name="Pacheco R."/>
            <person name="Padilla G."/>
            <person name="Ferreira P."/>
            <person name="Barriuso J."/>
            <person name="Kellner H."/>
            <person name="Castanera R."/>
            <person name="Alfaro M."/>
            <person name="Ramirez L."/>
            <person name="Pisabarro A.G."/>
            <person name="Kuo A."/>
            <person name="Tritt A."/>
            <person name="Lipzen A."/>
            <person name="He G."/>
            <person name="Yan M."/>
            <person name="Ng V."/>
            <person name="Cullen D."/>
            <person name="Martin F."/>
            <person name="Rosso M.-N."/>
            <person name="Henrissat B."/>
            <person name="Hibbett D."/>
            <person name="Martinez A.T."/>
            <person name="Grigoriev I.V."/>
        </authorList>
    </citation>
    <scope>NUCLEOTIDE SEQUENCE</scope>
    <source>
        <strain evidence="9">AH 44721</strain>
    </source>
</reference>
<sequence>MNLHFSILPLDVVQYLTQALDSDGNLEKPLRILRLPHPRTGLPSLFLPLEWLPPSNPQKSSALLEIQAVCPPDERSWILGEEVVADGKLLTMTPIDPVFLLLPILQATQPTDGSTAQFRTADDLLDECARKLASSNDSSDSLVVEVQSALDFCSLRCTRESLTHLCDVKEISPEITVYRFSHLKFRDYMRAKVARLEKSNAFDASRTTIRSLAKDGLMEDGREDLLQLGRIRACCDLVSQYLSSNMRDELINLYDFTKLQAYLNANAEEAVAKATADSSKPPKKVAKEAPNKSGSVDNKKRKPAKPSQGVEKLKKASTAGMAKLSSFFNKSS</sequence>
<evidence type="ECO:0000313" key="10">
    <source>
        <dbReference type="Proteomes" id="UP000724874"/>
    </source>
</evidence>
<evidence type="ECO:0000259" key="8">
    <source>
        <dbReference type="Pfam" id="PF17745"/>
    </source>
</evidence>
<evidence type="ECO:0000259" key="7">
    <source>
        <dbReference type="Pfam" id="PF09468"/>
    </source>
</evidence>
<dbReference type="GO" id="GO:0032299">
    <property type="term" value="C:ribonuclease H2 complex"/>
    <property type="evidence" value="ECO:0007669"/>
    <property type="project" value="InterPro"/>
</dbReference>
<dbReference type="CDD" id="cd09270">
    <property type="entry name" value="RNase_H2-B"/>
    <property type="match status" value="1"/>
</dbReference>
<dbReference type="AlphaFoldDB" id="A0A9P5TQC9"/>
<dbReference type="InterPro" id="IPR019024">
    <property type="entry name" value="RNase_H2_suB_wHTH"/>
</dbReference>
<dbReference type="GO" id="GO:0006401">
    <property type="term" value="P:RNA catabolic process"/>
    <property type="evidence" value="ECO:0007669"/>
    <property type="project" value="TreeGrafter"/>
</dbReference>
<comment type="function">
    <text evidence="4">Non catalytic subunit of RNase H2, an endonuclease that specifically degrades the RNA of RNA:DNA hybrids. Participates in DNA replication, possibly by mediating the removal of lagging-strand Okazaki fragment RNA primers during DNA replication. Mediates the excision of single ribonucleotides from DNA:RNA duplexes.</text>
</comment>
<dbReference type="InterPro" id="IPR041195">
    <property type="entry name" value="Rnh202_N"/>
</dbReference>
<dbReference type="OrthoDB" id="29098at2759"/>
<evidence type="ECO:0000256" key="4">
    <source>
        <dbReference type="ARBA" id="ARBA00024778"/>
    </source>
</evidence>
<evidence type="ECO:0000256" key="6">
    <source>
        <dbReference type="SAM" id="MobiDB-lite"/>
    </source>
</evidence>
<dbReference type="InterPro" id="IPR040456">
    <property type="entry name" value="RNase_H2_suB"/>
</dbReference>
<dbReference type="EMBL" id="JADNYJ010000026">
    <property type="protein sequence ID" value="KAF8904478.1"/>
    <property type="molecule type" value="Genomic_DNA"/>
</dbReference>
<dbReference type="GO" id="GO:0005654">
    <property type="term" value="C:nucleoplasm"/>
    <property type="evidence" value="ECO:0007669"/>
    <property type="project" value="TreeGrafter"/>
</dbReference>
<dbReference type="PANTHER" id="PTHR13383">
    <property type="entry name" value="RIBONUCLEASE H2 SUBUNIT B"/>
    <property type="match status" value="1"/>
</dbReference>
<feature type="region of interest" description="Disordered" evidence="6">
    <location>
        <begin position="273"/>
        <end position="317"/>
    </location>
</feature>
<dbReference type="Gene3D" id="1.10.20.120">
    <property type="match status" value="1"/>
</dbReference>
<gene>
    <name evidence="9" type="ORF">CPB84DRAFT_1835703</name>
</gene>
<evidence type="ECO:0000313" key="9">
    <source>
        <dbReference type="EMBL" id="KAF8904478.1"/>
    </source>
</evidence>
<evidence type="ECO:0000256" key="3">
    <source>
        <dbReference type="ARBA" id="ARBA00023242"/>
    </source>
</evidence>
<evidence type="ECO:0000256" key="5">
    <source>
        <dbReference type="ARBA" id="ARBA00033464"/>
    </source>
</evidence>
<keyword evidence="3" id="KW-0539">Nucleus</keyword>
<protein>
    <recommendedName>
        <fullName evidence="2">Ribonuclease H2 subunit B</fullName>
    </recommendedName>
    <alternativeName>
        <fullName evidence="5">Ribonuclease HI subunit B</fullName>
    </alternativeName>
</protein>
<dbReference type="Gene3D" id="2.20.25.530">
    <property type="match status" value="1"/>
</dbReference>
<dbReference type="PANTHER" id="PTHR13383:SF11">
    <property type="entry name" value="RIBONUCLEASE H2 SUBUNIT B"/>
    <property type="match status" value="1"/>
</dbReference>
<accession>A0A9P5TQC9</accession>
<dbReference type="Pfam" id="PF17745">
    <property type="entry name" value="Ydr279_N"/>
    <property type="match status" value="1"/>
</dbReference>
<organism evidence="9 10">
    <name type="scientific">Gymnopilus junonius</name>
    <name type="common">Spectacular rustgill mushroom</name>
    <name type="synonym">Gymnopilus spectabilis subsp. junonius</name>
    <dbReference type="NCBI Taxonomy" id="109634"/>
    <lineage>
        <taxon>Eukaryota</taxon>
        <taxon>Fungi</taxon>
        <taxon>Dikarya</taxon>
        <taxon>Basidiomycota</taxon>
        <taxon>Agaricomycotina</taxon>
        <taxon>Agaricomycetes</taxon>
        <taxon>Agaricomycetidae</taxon>
        <taxon>Agaricales</taxon>
        <taxon>Agaricineae</taxon>
        <taxon>Hymenogastraceae</taxon>
        <taxon>Gymnopilus</taxon>
    </lineage>
</organism>
<keyword evidence="10" id="KW-1185">Reference proteome</keyword>
<dbReference type="Pfam" id="PF09468">
    <property type="entry name" value="RNase_H2-Ydr279"/>
    <property type="match status" value="1"/>
</dbReference>
<feature type="domain" description="Rnh202 triple barrel" evidence="8">
    <location>
        <begin position="28"/>
        <end position="96"/>
    </location>
</feature>
<evidence type="ECO:0000256" key="2">
    <source>
        <dbReference type="ARBA" id="ARBA00019062"/>
    </source>
</evidence>
<evidence type="ECO:0000256" key="1">
    <source>
        <dbReference type="ARBA" id="ARBA00004123"/>
    </source>
</evidence>
<feature type="domain" description="Ribonuclease H2 subunit B wHTH" evidence="7">
    <location>
        <begin position="99"/>
        <end position="250"/>
    </location>
</feature>
<proteinExistence type="predicted"/>
<name>A0A9P5TQC9_GYMJU</name>
<comment type="caution">
    <text evidence="9">The sequence shown here is derived from an EMBL/GenBank/DDBJ whole genome shotgun (WGS) entry which is preliminary data.</text>
</comment>
<comment type="subcellular location">
    <subcellularLocation>
        <location evidence="1">Nucleus</location>
    </subcellularLocation>
</comment>